<proteinExistence type="predicted"/>
<keyword evidence="6" id="KW-1185">Reference proteome</keyword>
<accession>A0A369BFP6</accession>
<dbReference type="Gene3D" id="3.40.50.300">
    <property type="entry name" value="P-loop containing nucleotide triphosphate hydrolases"/>
    <property type="match status" value="1"/>
</dbReference>
<reference evidence="5 6" key="1">
    <citation type="submission" date="2018-07" db="EMBL/GenBank/DDBJ databases">
        <title>Genomic Encyclopedia of Type Strains, Phase IV (KMG-IV): sequencing the most valuable type-strain genomes for metagenomic binning, comparative biology and taxonomic classification.</title>
        <authorList>
            <person name="Goeker M."/>
        </authorList>
    </citation>
    <scope>NUCLEOTIDE SEQUENCE [LARGE SCALE GENOMIC DNA]</scope>
    <source>
        <strain evidence="5 6">DSM 27016</strain>
    </source>
</reference>
<dbReference type="PANTHER" id="PTHR42788:SF13">
    <property type="entry name" value="ALIPHATIC SULFONATES IMPORT ATP-BINDING PROTEIN SSUB"/>
    <property type="match status" value="1"/>
</dbReference>
<dbReference type="OrthoDB" id="9801958at2"/>
<dbReference type="Proteomes" id="UP000253034">
    <property type="component" value="Unassembled WGS sequence"/>
</dbReference>
<evidence type="ECO:0000256" key="3">
    <source>
        <dbReference type="ARBA" id="ARBA00022840"/>
    </source>
</evidence>
<keyword evidence="3 5" id="KW-0067">ATP-binding</keyword>
<comment type="caution">
    <text evidence="5">The sequence shown here is derived from an EMBL/GenBank/DDBJ whole genome shotgun (WGS) entry which is preliminary data.</text>
</comment>
<evidence type="ECO:0000259" key="4">
    <source>
        <dbReference type="PROSITE" id="PS50893"/>
    </source>
</evidence>
<dbReference type="EMBL" id="QPJT01000002">
    <property type="protein sequence ID" value="RCX20085.1"/>
    <property type="molecule type" value="Genomic_DNA"/>
</dbReference>
<gene>
    <name evidence="5" type="ORF">DFR58_102154</name>
</gene>
<protein>
    <submittedName>
        <fullName evidence="5">NitT/TauT family transport system ATP-binding protein/sulfonate transport system ATP-binding protein</fullName>
    </submittedName>
</protein>
<dbReference type="PROSITE" id="PS00211">
    <property type="entry name" value="ABC_TRANSPORTER_1"/>
    <property type="match status" value="1"/>
</dbReference>
<dbReference type="InterPro" id="IPR050166">
    <property type="entry name" value="ABC_transporter_ATP-bind"/>
</dbReference>
<dbReference type="SUPFAM" id="SSF52540">
    <property type="entry name" value="P-loop containing nucleoside triphosphate hydrolases"/>
    <property type="match status" value="1"/>
</dbReference>
<keyword evidence="2" id="KW-0547">Nucleotide-binding</keyword>
<dbReference type="RefSeq" id="WP_114296202.1">
    <property type="nucleotide sequence ID" value="NZ_QPJT01000002.1"/>
</dbReference>
<dbReference type="InterPro" id="IPR027417">
    <property type="entry name" value="P-loop_NTPase"/>
</dbReference>
<dbReference type="GO" id="GO:0005524">
    <property type="term" value="F:ATP binding"/>
    <property type="evidence" value="ECO:0007669"/>
    <property type="project" value="UniProtKB-KW"/>
</dbReference>
<evidence type="ECO:0000313" key="5">
    <source>
        <dbReference type="EMBL" id="RCX20085.1"/>
    </source>
</evidence>
<name>A0A369BFP6_9FIRM</name>
<keyword evidence="1" id="KW-0813">Transport</keyword>
<dbReference type="SMART" id="SM00382">
    <property type="entry name" value="AAA"/>
    <property type="match status" value="1"/>
</dbReference>
<dbReference type="PANTHER" id="PTHR42788">
    <property type="entry name" value="TAURINE IMPORT ATP-BINDING PROTEIN-RELATED"/>
    <property type="match status" value="1"/>
</dbReference>
<dbReference type="AlphaFoldDB" id="A0A369BFP6"/>
<evidence type="ECO:0000256" key="2">
    <source>
        <dbReference type="ARBA" id="ARBA00022741"/>
    </source>
</evidence>
<feature type="domain" description="ABC transporter" evidence="4">
    <location>
        <begin position="5"/>
        <end position="243"/>
    </location>
</feature>
<organism evidence="5 6">
    <name type="scientific">Anaerobacterium chartisolvens</name>
    <dbReference type="NCBI Taxonomy" id="1297424"/>
    <lineage>
        <taxon>Bacteria</taxon>
        <taxon>Bacillati</taxon>
        <taxon>Bacillota</taxon>
        <taxon>Clostridia</taxon>
        <taxon>Eubacteriales</taxon>
        <taxon>Oscillospiraceae</taxon>
        <taxon>Anaerobacterium</taxon>
    </lineage>
</organism>
<sequence length="257" mass="29198">MADKIRIKNLCKTFVEKSGETKVLDNISLDVKENEFLVLLGPGQCGKTVLLNILAGLDTPTSGTINYIKGNENGKEDIKEMKMGEIGMVFQKYALFPWKTVIENVEMSQKLKGIDKEQRRKSARNYIKLVGLENFEDSYPKQLSGGMKQRVGIARAYASESDILLMDEPFGALDAQTRYQMGEEILKMWRKDKRTVIFVTNNIEEAIYLGDRIILLSGCPATVKAEYIPKLERPRDYMALEFLQLRKEIADNTDLAL</sequence>
<dbReference type="GO" id="GO:0016887">
    <property type="term" value="F:ATP hydrolysis activity"/>
    <property type="evidence" value="ECO:0007669"/>
    <property type="project" value="InterPro"/>
</dbReference>
<dbReference type="CDD" id="cd03293">
    <property type="entry name" value="ABC_NrtD_SsuB_transporters"/>
    <property type="match status" value="1"/>
</dbReference>
<dbReference type="PROSITE" id="PS50893">
    <property type="entry name" value="ABC_TRANSPORTER_2"/>
    <property type="match status" value="1"/>
</dbReference>
<evidence type="ECO:0000256" key="1">
    <source>
        <dbReference type="ARBA" id="ARBA00022448"/>
    </source>
</evidence>
<dbReference type="InterPro" id="IPR003593">
    <property type="entry name" value="AAA+_ATPase"/>
</dbReference>
<dbReference type="Pfam" id="PF00005">
    <property type="entry name" value="ABC_tran"/>
    <property type="match status" value="1"/>
</dbReference>
<evidence type="ECO:0000313" key="6">
    <source>
        <dbReference type="Proteomes" id="UP000253034"/>
    </source>
</evidence>
<dbReference type="InterPro" id="IPR003439">
    <property type="entry name" value="ABC_transporter-like_ATP-bd"/>
</dbReference>
<dbReference type="InterPro" id="IPR017871">
    <property type="entry name" value="ABC_transporter-like_CS"/>
</dbReference>